<dbReference type="SMART" id="SM00923">
    <property type="entry name" value="MbtH"/>
    <property type="match status" value="1"/>
</dbReference>
<dbReference type="PANTHER" id="PTHR38444">
    <property type="entry name" value="ENTEROBACTIN BIOSYNTHESIS PROTEIN YBDZ"/>
    <property type="match status" value="1"/>
</dbReference>
<reference evidence="2 3" key="1">
    <citation type="submission" date="2020-08" db="EMBL/GenBank/DDBJ databases">
        <title>Sequencing the genomes of 1000 actinobacteria strains.</title>
        <authorList>
            <person name="Klenk H.-P."/>
        </authorList>
    </citation>
    <scope>NUCLEOTIDE SEQUENCE [LARGE SCALE GENOMIC DNA]</scope>
    <source>
        <strain evidence="2 3">DSM 45362</strain>
    </source>
</reference>
<dbReference type="EMBL" id="JACHMN010000003">
    <property type="protein sequence ID" value="MBB5872724.1"/>
    <property type="molecule type" value="Genomic_DNA"/>
</dbReference>
<sequence>MANPFDNEDGLFTVLVNAENQHSLWPVGIAVPAGWTVVHETDTRAACLEYVEAHWTDLRPASLIAAAQAA</sequence>
<evidence type="ECO:0000313" key="3">
    <source>
        <dbReference type="Proteomes" id="UP000587527"/>
    </source>
</evidence>
<keyword evidence="3" id="KW-1185">Reference proteome</keyword>
<dbReference type="RefSeq" id="WP_312875446.1">
    <property type="nucleotide sequence ID" value="NZ_JACHMN010000003.1"/>
</dbReference>
<protein>
    <submittedName>
        <fullName evidence="2">MbtH protein</fullName>
    </submittedName>
</protein>
<accession>A0A841BX40</accession>
<organism evidence="2 3">
    <name type="scientific">Allocatelliglobosispora scoriae</name>
    <dbReference type="NCBI Taxonomy" id="643052"/>
    <lineage>
        <taxon>Bacteria</taxon>
        <taxon>Bacillati</taxon>
        <taxon>Actinomycetota</taxon>
        <taxon>Actinomycetes</taxon>
        <taxon>Micromonosporales</taxon>
        <taxon>Micromonosporaceae</taxon>
        <taxon>Allocatelliglobosispora</taxon>
    </lineage>
</organism>
<dbReference type="GO" id="GO:0019290">
    <property type="term" value="P:siderophore biosynthetic process"/>
    <property type="evidence" value="ECO:0007669"/>
    <property type="project" value="TreeGrafter"/>
</dbReference>
<comment type="caution">
    <text evidence="2">The sequence shown here is derived from an EMBL/GenBank/DDBJ whole genome shotgun (WGS) entry which is preliminary data.</text>
</comment>
<dbReference type="Gene3D" id="3.90.820.10">
    <property type="entry name" value="Structural Genomics, Unknown Function 30-nov-00 1gh9 Mol_id"/>
    <property type="match status" value="1"/>
</dbReference>
<evidence type="ECO:0000259" key="1">
    <source>
        <dbReference type="SMART" id="SM00923"/>
    </source>
</evidence>
<dbReference type="AlphaFoldDB" id="A0A841BX40"/>
<dbReference type="InterPro" id="IPR037407">
    <property type="entry name" value="MLP_fam"/>
</dbReference>
<dbReference type="Proteomes" id="UP000587527">
    <property type="component" value="Unassembled WGS sequence"/>
</dbReference>
<dbReference type="SUPFAM" id="SSF160582">
    <property type="entry name" value="MbtH-like"/>
    <property type="match status" value="1"/>
</dbReference>
<gene>
    <name evidence="2" type="ORF">F4553_006158</name>
</gene>
<dbReference type="GO" id="GO:0005829">
    <property type="term" value="C:cytosol"/>
    <property type="evidence" value="ECO:0007669"/>
    <property type="project" value="TreeGrafter"/>
</dbReference>
<dbReference type="InterPro" id="IPR005153">
    <property type="entry name" value="MbtH-like_dom"/>
</dbReference>
<dbReference type="Pfam" id="PF03621">
    <property type="entry name" value="MbtH"/>
    <property type="match status" value="1"/>
</dbReference>
<proteinExistence type="predicted"/>
<feature type="domain" description="MbtH-like" evidence="1">
    <location>
        <begin position="3"/>
        <end position="53"/>
    </location>
</feature>
<evidence type="ECO:0000313" key="2">
    <source>
        <dbReference type="EMBL" id="MBB5872724.1"/>
    </source>
</evidence>
<dbReference type="PANTHER" id="PTHR38444:SF1">
    <property type="entry name" value="ENTEROBACTIN BIOSYNTHESIS PROTEIN YBDZ"/>
    <property type="match status" value="1"/>
</dbReference>
<dbReference type="InterPro" id="IPR038020">
    <property type="entry name" value="MbtH-like_sf"/>
</dbReference>
<name>A0A841BX40_9ACTN</name>